<name>A0A8J6HKM9_TENMO</name>
<dbReference type="EMBL" id="JABDTM020022613">
    <property type="protein sequence ID" value="KAH0815771.1"/>
    <property type="molecule type" value="Genomic_DNA"/>
</dbReference>
<evidence type="ECO:0000313" key="2">
    <source>
        <dbReference type="Proteomes" id="UP000719412"/>
    </source>
</evidence>
<reference evidence="1" key="1">
    <citation type="journal article" date="2020" name="J Insects Food Feed">
        <title>The yellow mealworm (Tenebrio molitor) genome: a resource for the emerging insects as food and feed industry.</title>
        <authorList>
            <person name="Eriksson T."/>
            <person name="Andere A."/>
            <person name="Kelstrup H."/>
            <person name="Emery V."/>
            <person name="Picard C."/>
        </authorList>
    </citation>
    <scope>NUCLEOTIDE SEQUENCE</scope>
    <source>
        <strain evidence="1">Stoneville</strain>
        <tissue evidence="1">Whole head</tissue>
    </source>
</reference>
<gene>
    <name evidence="1" type="ORF">GEV33_007020</name>
</gene>
<organism evidence="1 2">
    <name type="scientific">Tenebrio molitor</name>
    <name type="common">Yellow mealworm beetle</name>
    <dbReference type="NCBI Taxonomy" id="7067"/>
    <lineage>
        <taxon>Eukaryota</taxon>
        <taxon>Metazoa</taxon>
        <taxon>Ecdysozoa</taxon>
        <taxon>Arthropoda</taxon>
        <taxon>Hexapoda</taxon>
        <taxon>Insecta</taxon>
        <taxon>Pterygota</taxon>
        <taxon>Neoptera</taxon>
        <taxon>Endopterygota</taxon>
        <taxon>Coleoptera</taxon>
        <taxon>Polyphaga</taxon>
        <taxon>Cucujiformia</taxon>
        <taxon>Tenebrionidae</taxon>
        <taxon>Tenebrio</taxon>
    </lineage>
</organism>
<sequence>MPSGSIALRTKEEDCDDDIAGGKISIDPAVTVSAKDVGKEIGHLEASFIIITHNTAIEYPRSQLNFQNGFNGGLLCVGS</sequence>
<dbReference type="Proteomes" id="UP000719412">
    <property type="component" value="Unassembled WGS sequence"/>
</dbReference>
<proteinExistence type="predicted"/>
<dbReference type="AlphaFoldDB" id="A0A8J6HKM9"/>
<comment type="caution">
    <text evidence="1">The sequence shown here is derived from an EMBL/GenBank/DDBJ whole genome shotgun (WGS) entry which is preliminary data.</text>
</comment>
<keyword evidence="2" id="KW-1185">Reference proteome</keyword>
<accession>A0A8J6HKM9</accession>
<protein>
    <submittedName>
        <fullName evidence="1">Uncharacterized protein</fullName>
    </submittedName>
</protein>
<reference evidence="1" key="2">
    <citation type="submission" date="2021-08" db="EMBL/GenBank/DDBJ databases">
        <authorList>
            <person name="Eriksson T."/>
        </authorList>
    </citation>
    <scope>NUCLEOTIDE SEQUENCE</scope>
    <source>
        <strain evidence="1">Stoneville</strain>
        <tissue evidence="1">Whole head</tissue>
    </source>
</reference>
<evidence type="ECO:0000313" key="1">
    <source>
        <dbReference type="EMBL" id="KAH0815771.1"/>
    </source>
</evidence>